<keyword evidence="4 7" id="KW-0812">Transmembrane</keyword>
<feature type="transmembrane region" description="Helical" evidence="7">
    <location>
        <begin position="87"/>
        <end position="109"/>
    </location>
</feature>
<evidence type="ECO:0000256" key="6">
    <source>
        <dbReference type="ARBA" id="ARBA00023136"/>
    </source>
</evidence>
<sequence length="508" mass="57881">MIEKFSFASEDIGDVVGLIPWLKPLMYCGQSARVWHLLIASFWLLLTVIRQILDSIGRLWVPIVFNSFQIISCICGLIAVVHWRKRLLVAFMLLNFTSVIYNIALILWYNELLDISTDVPILGARFTYSHSFFLRYTPSCKAYYNSTNLRWTQLACFIPYYHIEGAQALLHIFMANFSIILSIVLLPKRDFNKSQGRASLIDQEANKQYVGPGNIYKRHSVKQYTRKGCSEAASAHQNPNNFQKLSVVKCSRSMTDLASECREMGQTSGGKDHQPISITNLIYAANRSRVTATKSANSEHVHRSGSLKSFKMPTTEGIRRIFSREEINLADNLRTVPTNSNLKSLVSFDPKSNVLLRIHKHVDDDGDDDDYDCYGDRGDDSTGHELQQQQQRKPRNNPSIVEAVEQIPYQNSKYPLSINNLSTTCRLNNLTFRFTDTDNNGCHNPTSFGKNCNQRSLNFPKRQPIWYTNTCDYTMCDGRKQRSVEKPSVIDCAKSAIRSGLNSDDFFV</sequence>
<protein>
    <recommendedName>
        <fullName evidence="7">Sodium/potassium-transporting ATPase subunit beta-1-interacting protein</fullName>
        <shortName evidence="7">Na(+)/K(+)-transporting ATPase subunit beta-1-interacting protein</shortName>
    </recommendedName>
</protein>
<dbReference type="GO" id="GO:0002028">
    <property type="term" value="P:regulation of sodium ion transport"/>
    <property type="evidence" value="ECO:0007669"/>
    <property type="project" value="UniProtKB-UniRule"/>
</dbReference>
<keyword evidence="10" id="KW-1185">Reference proteome</keyword>
<organism evidence="9 10">
    <name type="scientific">Litomosoides sigmodontis</name>
    <name type="common">Filarial nematode worm</name>
    <dbReference type="NCBI Taxonomy" id="42156"/>
    <lineage>
        <taxon>Eukaryota</taxon>
        <taxon>Metazoa</taxon>
        <taxon>Ecdysozoa</taxon>
        <taxon>Nematoda</taxon>
        <taxon>Chromadorea</taxon>
        <taxon>Rhabditida</taxon>
        <taxon>Spirurina</taxon>
        <taxon>Spiruromorpha</taxon>
        <taxon>Filarioidea</taxon>
        <taxon>Onchocercidae</taxon>
        <taxon>Litomosoides</taxon>
    </lineage>
</organism>
<dbReference type="PANTHER" id="PTHR13084">
    <property type="entry name" value="T-CELL LYMPHOMA BREAKPOINT-ASSOCIATED TARGET 1-RELATED"/>
    <property type="match status" value="1"/>
</dbReference>
<keyword evidence="3 7" id="KW-1003">Cell membrane</keyword>
<keyword evidence="5 7" id="KW-1133">Transmembrane helix</keyword>
<evidence type="ECO:0000256" key="5">
    <source>
        <dbReference type="ARBA" id="ARBA00022989"/>
    </source>
</evidence>
<comment type="subcellular location">
    <subcellularLocation>
        <location evidence="1 7">Cell membrane</location>
        <topology evidence="1 7">Multi-pass membrane protein</topology>
    </subcellularLocation>
</comment>
<keyword evidence="6 7" id="KW-0472">Membrane</keyword>
<feature type="region of interest" description="Disordered" evidence="8">
    <location>
        <begin position="367"/>
        <end position="398"/>
    </location>
</feature>
<dbReference type="OMA" id="ILWYNEL"/>
<proteinExistence type="inferred from homology"/>
<comment type="similarity">
    <text evidence="2 7">Belongs to the NKAIN family.</text>
</comment>
<evidence type="ECO:0000256" key="1">
    <source>
        <dbReference type="ARBA" id="ARBA00004651"/>
    </source>
</evidence>
<evidence type="ECO:0000256" key="3">
    <source>
        <dbReference type="ARBA" id="ARBA00022475"/>
    </source>
</evidence>
<gene>
    <name evidence="9" type="ORF">NLS_LOCUS3771</name>
</gene>
<feature type="compositionally biased region" description="Basic and acidic residues" evidence="8">
    <location>
        <begin position="374"/>
        <end position="383"/>
    </location>
</feature>
<dbReference type="GO" id="GO:0005886">
    <property type="term" value="C:plasma membrane"/>
    <property type="evidence" value="ECO:0007669"/>
    <property type="project" value="UniProtKB-SubCell"/>
</dbReference>
<evidence type="ECO:0000256" key="7">
    <source>
        <dbReference type="RuleBase" id="RU368041"/>
    </source>
</evidence>
<reference evidence="9 10" key="1">
    <citation type="submission" date="2018-08" db="EMBL/GenBank/DDBJ databases">
        <authorList>
            <person name="Laetsch R D."/>
            <person name="Stevens L."/>
            <person name="Kumar S."/>
            <person name="Blaxter L. M."/>
        </authorList>
    </citation>
    <scope>NUCLEOTIDE SEQUENCE [LARGE SCALE GENOMIC DNA]</scope>
</reference>
<dbReference type="OrthoDB" id="10050321at2759"/>
<feature type="transmembrane region" description="Helical" evidence="7">
    <location>
        <begin position="34"/>
        <end position="53"/>
    </location>
</feature>
<dbReference type="InterPro" id="IPR008516">
    <property type="entry name" value="Na/K-Atpase_Interacting"/>
</dbReference>
<feature type="transmembrane region" description="Helical" evidence="7">
    <location>
        <begin position="59"/>
        <end position="80"/>
    </location>
</feature>
<evidence type="ECO:0000256" key="4">
    <source>
        <dbReference type="ARBA" id="ARBA00022692"/>
    </source>
</evidence>
<evidence type="ECO:0000256" key="8">
    <source>
        <dbReference type="SAM" id="MobiDB-lite"/>
    </source>
</evidence>
<accession>A0A3P6TEN6</accession>
<dbReference type="EMBL" id="UYRX01000216">
    <property type="protein sequence ID" value="VDK77700.1"/>
    <property type="molecule type" value="Genomic_DNA"/>
</dbReference>
<evidence type="ECO:0000256" key="2">
    <source>
        <dbReference type="ARBA" id="ARBA00006364"/>
    </source>
</evidence>
<dbReference type="Proteomes" id="UP000277928">
    <property type="component" value="Unassembled WGS sequence"/>
</dbReference>
<dbReference type="AlphaFoldDB" id="A0A3P6TEN6"/>
<feature type="transmembrane region" description="Helical" evidence="7">
    <location>
        <begin position="168"/>
        <end position="187"/>
    </location>
</feature>
<evidence type="ECO:0000313" key="9">
    <source>
        <dbReference type="EMBL" id="VDK77700.1"/>
    </source>
</evidence>
<dbReference type="Pfam" id="PF05640">
    <property type="entry name" value="NKAIN"/>
    <property type="match status" value="1"/>
</dbReference>
<dbReference type="PANTHER" id="PTHR13084:SF6">
    <property type="entry name" value="SODIUM_POTASSIUM-TRANSPORTING ATPASE SUBUNIT BETA-1-INTERACTING PROTEIN"/>
    <property type="match status" value="1"/>
</dbReference>
<evidence type="ECO:0000313" key="10">
    <source>
        <dbReference type="Proteomes" id="UP000277928"/>
    </source>
</evidence>
<name>A0A3P6TEN6_LITSI</name>